<protein>
    <submittedName>
        <fullName evidence="3">Uncharacterized protein</fullName>
    </submittedName>
</protein>
<evidence type="ECO:0000313" key="4">
    <source>
        <dbReference type="Proteomes" id="UP000613740"/>
    </source>
</evidence>
<evidence type="ECO:0000256" key="2">
    <source>
        <dbReference type="SAM" id="Phobius"/>
    </source>
</evidence>
<reference evidence="3" key="1">
    <citation type="journal article" date="2020" name="bioRxiv">
        <title>Comparative genomics of Chlamydomonas.</title>
        <authorList>
            <person name="Craig R.J."/>
            <person name="Hasan A.R."/>
            <person name="Ness R.W."/>
            <person name="Keightley P.D."/>
        </authorList>
    </citation>
    <scope>NUCLEOTIDE SEQUENCE</scope>
    <source>
        <strain evidence="3">CCAP 11/173</strain>
    </source>
</reference>
<keyword evidence="2" id="KW-0812">Transmembrane</keyword>
<evidence type="ECO:0000256" key="1">
    <source>
        <dbReference type="SAM" id="MobiDB-lite"/>
    </source>
</evidence>
<dbReference type="OrthoDB" id="543675at2759"/>
<keyword evidence="2" id="KW-1133">Transmembrane helix</keyword>
<feature type="compositionally biased region" description="Low complexity" evidence="1">
    <location>
        <begin position="1180"/>
        <end position="1192"/>
    </location>
</feature>
<keyword evidence="2" id="KW-0472">Membrane</keyword>
<feature type="transmembrane region" description="Helical" evidence="2">
    <location>
        <begin position="2080"/>
        <end position="2106"/>
    </location>
</feature>
<proteinExistence type="predicted"/>
<feature type="compositionally biased region" description="Pro residues" evidence="1">
    <location>
        <begin position="1742"/>
        <end position="1755"/>
    </location>
</feature>
<feature type="region of interest" description="Disordered" evidence="1">
    <location>
        <begin position="429"/>
        <end position="469"/>
    </location>
</feature>
<feature type="compositionally biased region" description="Low complexity" evidence="1">
    <location>
        <begin position="458"/>
        <end position="469"/>
    </location>
</feature>
<gene>
    <name evidence="3" type="ORF">HYH02_004478</name>
</gene>
<feature type="transmembrane region" description="Helical" evidence="2">
    <location>
        <begin position="2018"/>
        <end position="2042"/>
    </location>
</feature>
<feature type="compositionally biased region" description="Low complexity" evidence="1">
    <location>
        <begin position="1434"/>
        <end position="1445"/>
    </location>
</feature>
<feature type="compositionally biased region" description="Pro residues" evidence="1">
    <location>
        <begin position="1130"/>
        <end position="1152"/>
    </location>
</feature>
<comment type="caution">
    <text evidence="3">The sequence shown here is derived from an EMBL/GenBank/DDBJ whole genome shotgun (WGS) entry which is preliminary data.</text>
</comment>
<feature type="region of interest" description="Disordered" evidence="1">
    <location>
        <begin position="1430"/>
        <end position="1458"/>
    </location>
</feature>
<feature type="region of interest" description="Disordered" evidence="1">
    <location>
        <begin position="1742"/>
        <end position="1762"/>
    </location>
</feature>
<evidence type="ECO:0000313" key="3">
    <source>
        <dbReference type="EMBL" id="KAG2450638.1"/>
    </source>
</evidence>
<feature type="compositionally biased region" description="Pro residues" evidence="1">
    <location>
        <begin position="388"/>
        <end position="400"/>
    </location>
</feature>
<organism evidence="3 4">
    <name type="scientific">Chlamydomonas schloesseri</name>
    <dbReference type="NCBI Taxonomy" id="2026947"/>
    <lineage>
        <taxon>Eukaryota</taxon>
        <taxon>Viridiplantae</taxon>
        <taxon>Chlorophyta</taxon>
        <taxon>core chlorophytes</taxon>
        <taxon>Chlorophyceae</taxon>
        <taxon>CS clade</taxon>
        <taxon>Chlamydomonadales</taxon>
        <taxon>Chlamydomonadaceae</taxon>
        <taxon>Chlamydomonas</taxon>
    </lineage>
</organism>
<feature type="region of interest" description="Disordered" evidence="1">
    <location>
        <begin position="1391"/>
        <end position="1413"/>
    </location>
</feature>
<feature type="compositionally biased region" description="Low complexity" evidence="1">
    <location>
        <begin position="430"/>
        <end position="450"/>
    </location>
</feature>
<sequence length="2179" mass="216226">MNMSPMTPAGAGRVRPALARFVAARPDSVALLTWLSLVVTVGYQRIYLEWCSQPGGGWLPNSSPLLRSLRCDQPSWEQLARVLSSPVQVYTDLLWQSGPRAPRWVQGQIVGVAIRLLAVLLLPPAAYRTVSPWLIAASRVVAPACLVLVSWRGLAAPAGGAGAGAAVAAAAAGAAARAAVGEYDHYVDFSLRWYPLMDIALGLIHPTSMPAEVVYALLSLGCMALLAVRPPGLGLAPPPGFFAPLQLAKCAASSGLLLALEAWRRRLARGSSGGRGGGVISGRGGSGATGVGPRISCSGSGLGTDAAAAAAARVSGANRDAILRSGGGKRASAGQERMIAGQGSMSCKGAAGCEAWEWECGWEADPKAAARSALPTPPEAPNEAMQQAPPPSPAPAPAPATRPAASMLEAAELARLPAASSFSCLRRQDSTCSGGRQSSGSSSSSACTSADARRRSSSDSTGDAQETVASAEAVAEAVAVDAADVAADPAAGGWQHDVDSAGSAAWVDNAAAPAPMAAAVEAAVALEAPEDGAAPVAEGVQQAWRNLHYAHVYRLGGCCAGDRKAEGAAGAVPGEGRAAAEQAELSRLLHSGAAAGGSLQMPVVPAAAARRSNYQRLLRAAREHQLAAQQQAGADDASPEARHLDNEVGTAAWLPVTVSPSAAGAAAKPPHVQYRVRTHLYSARVKLGGCDPRQLPSGYQQRLAAAVGGWGLVLENVTVRRGCIELVVDARGMRLREEREDRKEREEGGGGAAATLAAATAATNAKAAAGGAGRLAGLGADAAGETFEALMRSAGVRLPGSPAAGSAPAGPISSGPLGGAMVAAGSRLADLAAGFVRDSALVMPADSSMSVFGAHSLGGGDGIGGGIGMGISGAAAATTTAAAAPHSPLGPPLRCQPVAGSGSGSGAAGSSGGGRCGVVDGVGVVFDVVDVGALIRALKVPVHASELDFNIAPGSHIVTSSPMRGGGTAASFAAAPAASLEMGPGYGFRPDAGGAGAHGSDMEAGDAGWWQESAYGGYGGYAASSLLLPSAVVVGVAAGPHAAVLRPLSPPPPSSPLQLLAAGRHMAEEYLVIPYEEDEREAGVGMEAAEAAAAAAHAEEHWHEMAGGNCADYVEAAWTSSAEVAQQARPLPPSSPPVPPSHPAPHPQPSPAHPGLQLPPELREQLLYLHEQQRQRQQRHGPAAGPLGAGALAAGGGGGVRGGVRDELRRLQQSSAATAAAALGQMRVIDVATAATAVPPAAAPAPAAGVSAPAAPAAAAAAAEPLRAAAVRIPATAEGRPARVLPPSLMLGIGGGTAAAAAAAAAAAPAGPAGAAAATPALPLTTEPQRHPRDARLPADATRPAVVTPSAGLAPGVAPAAAAAAAQGAGGVTPQVLDVYPRVLLVGGASSPSPPRAAAAAAAPPAPPVAPARSPAVSLTLVVAWVPSHGGEAQQQQQQQQRQQRSPPGGGVQSGSNALAPQLLPAAHVLLRSQRDFLAVAHITPASTPLAGGGAIAAAIAATGAAAVPPPTPYQAALEREVLYNVDLGSVPCGLRPGSLLVEVKLTAAAEPGAGGEGGVSSCGLPPPLSVVPVLLVDDADVAAEVQAAIDGWAGSPDELDGLLHDLGGLLSLQEELVDRAARAHAAAQVGSFSSATAAAAAAAAAAAGAAAGPAGGSGGGAARQQAAVAGVGPVGAAGPAAPQLVDTAVLSARAATLHCHLCAYAQAVGWSRLRAWLEARRAALVALAAATAGLHPPAPAAPAPLAPVPGPASEPEPATAAGTAVTAAAAAAPVEALVDSNAAARDAGLEAPLKVATWAVAHGPLSTDEATGRTDEREQSPALLPPLPGAFHNSSAAQKPVEGFTTKSEPAAPPPAQAPAAVTSCGDAASTHWQRLQWRWAQLCALWRRLAVLLAAAALQQPVPGDSLETAAAHRVYATSFATNMMNVMQVFELVGGGACLVSSGGWADSDKACVVAGAAVGLALGAAWLVTPREQWRRWSAASKWPRQAGYTVAKFMVAFLGFPQPPNTVRHELSFSIFLVEGVILPAAVLMTPAESVLVGLVRAPLCARMWWLNSTASAGAAAVGAAAGGSCSLTWLVLRALCLAATATCSTLAVHVFIRLSFERNRSALQRRAPPGSGVAGAATVGAPPGSVSGAGGNSVAEASAESTAAAAAAAAEFMLSGPGGKAAVHKPKQE</sequence>
<feature type="region of interest" description="Disordered" evidence="1">
    <location>
        <begin position="1807"/>
        <end position="1863"/>
    </location>
</feature>
<feature type="transmembrane region" description="Helical" evidence="2">
    <location>
        <begin position="2054"/>
        <end position="2074"/>
    </location>
</feature>
<name>A0A836B8G7_9CHLO</name>
<keyword evidence="4" id="KW-1185">Reference proteome</keyword>
<dbReference type="Proteomes" id="UP000613740">
    <property type="component" value="Unassembled WGS sequence"/>
</dbReference>
<feature type="compositionally biased region" description="Basic and acidic residues" evidence="1">
    <location>
        <begin position="1811"/>
        <end position="1820"/>
    </location>
</feature>
<feature type="region of interest" description="Disordered" evidence="1">
    <location>
        <begin position="367"/>
        <end position="403"/>
    </location>
</feature>
<feature type="region of interest" description="Disordered" evidence="1">
    <location>
        <begin position="1122"/>
        <end position="1158"/>
    </location>
</feature>
<feature type="region of interest" description="Disordered" evidence="1">
    <location>
        <begin position="1172"/>
        <end position="1199"/>
    </location>
</feature>
<accession>A0A836B8G7</accession>
<dbReference type="EMBL" id="JAEHOD010000010">
    <property type="protein sequence ID" value="KAG2450638.1"/>
    <property type="molecule type" value="Genomic_DNA"/>
</dbReference>